<comment type="caution">
    <text evidence="1">The sequence shown here is derived from an EMBL/GenBank/DDBJ whole genome shotgun (WGS) entry which is preliminary data.</text>
</comment>
<accession>A0A0F9PPE0</accession>
<protein>
    <submittedName>
        <fullName evidence="1">Uncharacterized protein</fullName>
    </submittedName>
</protein>
<organism evidence="1">
    <name type="scientific">marine sediment metagenome</name>
    <dbReference type="NCBI Taxonomy" id="412755"/>
    <lineage>
        <taxon>unclassified sequences</taxon>
        <taxon>metagenomes</taxon>
        <taxon>ecological metagenomes</taxon>
    </lineage>
</organism>
<evidence type="ECO:0000313" key="1">
    <source>
        <dbReference type="EMBL" id="KKM95047.1"/>
    </source>
</evidence>
<dbReference type="EMBL" id="LAZR01006059">
    <property type="protein sequence ID" value="KKM95047.1"/>
    <property type="molecule type" value="Genomic_DNA"/>
</dbReference>
<dbReference type="AlphaFoldDB" id="A0A0F9PPE0"/>
<sequence length="204" mass="22559">MSLSHTALVDKDPDGWIDHGVASIQKEKLFFPLYWAKQQTGRYHGPSGVRDISSMTTQDNYVYVVPIFLQQAITLDSVAFYSLEATGHSYRMALYGNTAPYRPFTRIEATNTLFTDSIGIQEWPVDRDFGPGVLWVGLALSAPHDVRSVLMTPDSPMGILRDNLLPIAGFNVISPIFSFPVEWPALSGLVQEAPLLAVQVTATE</sequence>
<name>A0A0F9PPE0_9ZZZZ</name>
<proteinExistence type="predicted"/>
<reference evidence="1" key="1">
    <citation type="journal article" date="2015" name="Nature">
        <title>Complex archaea that bridge the gap between prokaryotes and eukaryotes.</title>
        <authorList>
            <person name="Spang A."/>
            <person name="Saw J.H."/>
            <person name="Jorgensen S.L."/>
            <person name="Zaremba-Niedzwiedzka K."/>
            <person name="Martijn J."/>
            <person name="Lind A.E."/>
            <person name="van Eijk R."/>
            <person name="Schleper C."/>
            <person name="Guy L."/>
            <person name="Ettema T.J."/>
        </authorList>
    </citation>
    <scope>NUCLEOTIDE SEQUENCE</scope>
</reference>
<gene>
    <name evidence="1" type="ORF">LCGC14_1192120</name>
</gene>